<dbReference type="Proteomes" id="UP000636709">
    <property type="component" value="Unassembled WGS sequence"/>
</dbReference>
<comment type="similarity">
    <text evidence="2">Belongs to the bHLH protein family.</text>
</comment>
<evidence type="ECO:0000256" key="1">
    <source>
        <dbReference type="ARBA" id="ARBA00004123"/>
    </source>
</evidence>
<dbReference type="PANTHER" id="PTHR45914:SF59">
    <property type="entry name" value="TRANSCRIPTION FACTOR BHLH83-LIKE"/>
    <property type="match status" value="1"/>
</dbReference>
<evidence type="ECO:0000256" key="4">
    <source>
        <dbReference type="ARBA" id="ARBA00023125"/>
    </source>
</evidence>
<dbReference type="FunFam" id="4.10.280.10:FF:000046">
    <property type="entry name" value="Transcription factor bHLH83"/>
    <property type="match status" value="1"/>
</dbReference>
<dbReference type="Pfam" id="PF00010">
    <property type="entry name" value="HLH"/>
    <property type="match status" value="1"/>
</dbReference>
<dbReference type="InterPro" id="IPR011598">
    <property type="entry name" value="bHLH_dom"/>
</dbReference>
<proteinExistence type="inferred from homology"/>
<protein>
    <recommendedName>
        <fullName evidence="8">BHLH domain-containing protein</fullName>
    </recommendedName>
</protein>
<dbReference type="OrthoDB" id="687495at2759"/>
<evidence type="ECO:0000313" key="10">
    <source>
        <dbReference type="Proteomes" id="UP000636709"/>
    </source>
</evidence>
<dbReference type="GO" id="GO:0003677">
    <property type="term" value="F:DNA binding"/>
    <property type="evidence" value="ECO:0007669"/>
    <property type="project" value="UniProtKB-KW"/>
</dbReference>
<dbReference type="InterPro" id="IPR036638">
    <property type="entry name" value="HLH_DNA-bd_sf"/>
</dbReference>
<feature type="compositionally biased region" description="Low complexity" evidence="7">
    <location>
        <begin position="142"/>
        <end position="152"/>
    </location>
</feature>
<comment type="caution">
    <text evidence="9">The sequence shown here is derived from an EMBL/GenBank/DDBJ whole genome shotgun (WGS) entry which is preliminary data.</text>
</comment>
<dbReference type="PANTHER" id="PTHR45914">
    <property type="entry name" value="TRANSCRIPTION FACTOR HEC3-RELATED"/>
    <property type="match status" value="1"/>
</dbReference>
<accession>A0A835KPN7</accession>
<evidence type="ECO:0000256" key="3">
    <source>
        <dbReference type="ARBA" id="ARBA00023015"/>
    </source>
</evidence>
<evidence type="ECO:0000313" key="9">
    <source>
        <dbReference type="EMBL" id="KAF8750152.1"/>
    </source>
</evidence>
<feature type="domain" description="BHLH" evidence="8">
    <location>
        <begin position="196"/>
        <end position="245"/>
    </location>
</feature>
<keyword evidence="6" id="KW-0539">Nucleus</keyword>
<evidence type="ECO:0000256" key="7">
    <source>
        <dbReference type="SAM" id="MobiDB-lite"/>
    </source>
</evidence>
<dbReference type="CDD" id="cd11454">
    <property type="entry name" value="bHLH_AtIND_like"/>
    <property type="match status" value="1"/>
</dbReference>
<gene>
    <name evidence="9" type="ORF">HU200_012400</name>
</gene>
<feature type="region of interest" description="Disordered" evidence="7">
    <location>
        <begin position="142"/>
        <end position="162"/>
    </location>
</feature>
<dbReference type="GO" id="GO:0048766">
    <property type="term" value="P:root hair initiation"/>
    <property type="evidence" value="ECO:0007669"/>
    <property type="project" value="UniProtKB-ARBA"/>
</dbReference>
<organism evidence="9 10">
    <name type="scientific">Digitaria exilis</name>
    <dbReference type="NCBI Taxonomy" id="1010633"/>
    <lineage>
        <taxon>Eukaryota</taxon>
        <taxon>Viridiplantae</taxon>
        <taxon>Streptophyta</taxon>
        <taxon>Embryophyta</taxon>
        <taxon>Tracheophyta</taxon>
        <taxon>Spermatophyta</taxon>
        <taxon>Magnoliopsida</taxon>
        <taxon>Liliopsida</taxon>
        <taxon>Poales</taxon>
        <taxon>Poaceae</taxon>
        <taxon>PACMAD clade</taxon>
        <taxon>Panicoideae</taxon>
        <taxon>Panicodae</taxon>
        <taxon>Paniceae</taxon>
        <taxon>Anthephorinae</taxon>
        <taxon>Digitaria</taxon>
    </lineage>
</organism>
<evidence type="ECO:0000256" key="6">
    <source>
        <dbReference type="ARBA" id="ARBA00023242"/>
    </source>
</evidence>
<comment type="subcellular location">
    <subcellularLocation>
        <location evidence="1">Nucleus</location>
    </subcellularLocation>
</comment>
<dbReference type="SUPFAM" id="SSF47459">
    <property type="entry name" value="HLH, helix-loop-helix DNA-binding domain"/>
    <property type="match status" value="1"/>
</dbReference>
<dbReference type="GO" id="GO:0046983">
    <property type="term" value="F:protein dimerization activity"/>
    <property type="evidence" value="ECO:0007669"/>
    <property type="project" value="InterPro"/>
</dbReference>
<evidence type="ECO:0000256" key="5">
    <source>
        <dbReference type="ARBA" id="ARBA00023163"/>
    </source>
</evidence>
<dbReference type="PROSITE" id="PS50888">
    <property type="entry name" value="BHLH"/>
    <property type="match status" value="1"/>
</dbReference>
<evidence type="ECO:0000259" key="8">
    <source>
        <dbReference type="PROSITE" id="PS50888"/>
    </source>
</evidence>
<keyword evidence="5" id="KW-0804">Transcription</keyword>
<dbReference type="AlphaFoldDB" id="A0A835KPN7"/>
<dbReference type="SMART" id="SM00353">
    <property type="entry name" value="HLH"/>
    <property type="match status" value="1"/>
</dbReference>
<keyword evidence="10" id="KW-1185">Reference proteome</keyword>
<dbReference type="InterPro" id="IPR045843">
    <property type="entry name" value="IND-like"/>
</dbReference>
<name>A0A835KPN7_9POAL</name>
<dbReference type="GO" id="GO:0005634">
    <property type="term" value="C:nucleus"/>
    <property type="evidence" value="ECO:0007669"/>
    <property type="project" value="UniProtKB-SubCell"/>
</dbReference>
<keyword evidence="4" id="KW-0238">DNA-binding</keyword>
<dbReference type="Gramene" id="Dexi1A01G0025020.1">
    <property type="protein sequence ID" value="Dexi1A01G0025020.1:cds"/>
    <property type="gene ID" value="Dexi1A01G0025020"/>
</dbReference>
<dbReference type="Gene3D" id="4.10.280.10">
    <property type="entry name" value="Helix-loop-helix DNA-binding domain"/>
    <property type="match status" value="1"/>
</dbReference>
<reference evidence="9" key="1">
    <citation type="submission" date="2020-07" db="EMBL/GenBank/DDBJ databases">
        <title>Genome sequence and genetic diversity analysis of an under-domesticated orphan crop, white fonio (Digitaria exilis).</title>
        <authorList>
            <person name="Bennetzen J.L."/>
            <person name="Chen S."/>
            <person name="Ma X."/>
            <person name="Wang X."/>
            <person name="Yssel A.E.J."/>
            <person name="Chaluvadi S.R."/>
            <person name="Johnson M."/>
            <person name="Gangashetty P."/>
            <person name="Hamidou F."/>
            <person name="Sanogo M.D."/>
            <person name="Zwaenepoel A."/>
            <person name="Wallace J."/>
            <person name="Van De Peer Y."/>
            <person name="Van Deynze A."/>
        </authorList>
    </citation>
    <scope>NUCLEOTIDE SEQUENCE</scope>
    <source>
        <tissue evidence="9">Leaves</tissue>
    </source>
</reference>
<keyword evidence="3" id="KW-0805">Transcription regulation</keyword>
<sequence length="289" mass="30086">MALVREHTAFGGCFDTAETMAFDALGYGHDSLLGFDAAALFGAGRPTSAVVGANAWASTGSASVLAFDRATSAAPVVEEEEECDAWIDAMDQSYGAPVTAPVAARYAPTASVGFDSATGCFTLKERASSSAGAGRSFGLIFPSTSSSSGGSPEPTPPASASRKCNYVDAEPLAIDAKKPCGAGRKTSKAKAAAAIPTKDPQSLAAKNRRERISERLRTLQELVPNGTKVDLVTMLEKAISYVKFLQLQVKVLATDEFWPAQGGKAPEISQVREALDAILSSASQRGELN</sequence>
<dbReference type="EMBL" id="JACEFO010001013">
    <property type="protein sequence ID" value="KAF8750152.1"/>
    <property type="molecule type" value="Genomic_DNA"/>
</dbReference>
<dbReference type="GO" id="GO:0003700">
    <property type="term" value="F:DNA-binding transcription factor activity"/>
    <property type="evidence" value="ECO:0007669"/>
    <property type="project" value="InterPro"/>
</dbReference>
<evidence type="ECO:0000256" key="2">
    <source>
        <dbReference type="ARBA" id="ARBA00005510"/>
    </source>
</evidence>